<gene>
    <name evidence="4" type="ORF">D623_10004932</name>
</gene>
<feature type="compositionally biased region" description="Basic and acidic residues" evidence="1">
    <location>
        <begin position="1"/>
        <end position="13"/>
    </location>
</feature>
<evidence type="ECO:0000256" key="1">
    <source>
        <dbReference type="SAM" id="MobiDB-lite"/>
    </source>
</evidence>
<evidence type="ECO:0000313" key="4">
    <source>
        <dbReference type="EMBL" id="EPQ19880.1"/>
    </source>
</evidence>
<evidence type="ECO:0000259" key="3">
    <source>
        <dbReference type="Pfam" id="PF14951"/>
    </source>
</evidence>
<name>S7NSW2_MYOBR</name>
<feature type="non-terminal residue" evidence="4">
    <location>
        <position position="1"/>
    </location>
</feature>
<dbReference type="Pfam" id="PF14950">
    <property type="entry name" value="DUF4502"/>
    <property type="match status" value="1"/>
</dbReference>
<accession>S7NSW2</accession>
<dbReference type="GO" id="GO:0005654">
    <property type="term" value="C:nucleoplasm"/>
    <property type="evidence" value="ECO:0007669"/>
    <property type="project" value="TreeGrafter"/>
</dbReference>
<dbReference type="EMBL" id="KE164751">
    <property type="protein sequence ID" value="EPQ19880.1"/>
    <property type="molecule type" value="Genomic_DNA"/>
</dbReference>
<feature type="region of interest" description="Disordered" evidence="1">
    <location>
        <begin position="1"/>
        <end position="30"/>
    </location>
</feature>
<dbReference type="PANTHER" id="PTHR34347">
    <property type="entry name" value="DNA REPAIR-SCAFFOLDING PROTEIN SPIDR"/>
    <property type="match status" value="1"/>
</dbReference>
<evidence type="ECO:0008006" key="6">
    <source>
        <dbReference type="Google" id="ProtNLM"/>
    </source>
</evidence>
<proteinExistence type="predicted"/>
<feature type="compositionally biased region" description="Acidic residues" evidence="1">
    <location>
        <begin position="122"/>
        <end position="141"/>
    </location>
</feature>
<dbReference type="InterPro" id="IPR028026">
    <property type="entry name" value="DUF4502"/>
</dbReference>
<feature type="compositionally biased region" description="Polar residues" evidence="1">
    <location>
        <begin position="79"/>
        <end position="96"/>
    </location>
</feature>
<sequence length="914" mass="100067">KLSLQRKRDRDLVEYPSFPGECPPQSSRAGLRAVGATASLAEAWLRCEEGFQDSPGTRSLAAEKKTVTEKHLELFASPQKETTTSKSASGLTDITWSSSGSDQSDEDELQFVDWERDSDREDTNDENEFEDSESAVEDGESAVEISDCASCASSHSLTSEDRVSELPKTSSTEILEYSSDSESKDNSENGFFNESESSRKHPVEFGSDGGKVMERRVIPRVKPTDSILYTPQKQMKLPRTPEKSANKKQLSRGGLAERLNGLQNRERSAISLWRHQCVSYQKTLSGSRSGVLTVKILELHEECTIQVAMCEQLVGLQAGGSSQCEASGPGLKVLFTKETAHHLRGQPQDIIHIYPPWQKLIIPNGSCPVILNTYFCKKVVAKEDSRTTHEVRFGDTPLPRRNITLSQMFRFKSLTNNSPESQVLCSLPTLRTDWTHRPCSSQAPLSDSLLDTVESQGAATWSGVGVPVVVQRVYFLPCRCQQGGGSAAPPSSDAPSFRVCLLVQDAYGMFGEVHSEGTIFKDRRLEGQSCRLAGMKVLQKAIRGRTAGLFSLIDTLWPPVVPLKAPGHGQACEEANTPLPPRFCYVLAAHPTLGQIDIIEDPVSKLYQPPAPCSLREILQTGDLGTRCSFYARVIYQRPSLSSLLLLEQREIWLAVTDVTLQVQDENHSGFPRTLPVCVTSSCVLGQEVLEELAKAAPHSFFFRDALRDQGRIVCGERTVLSLPKPVLDVASGTRSCELPGPVRLDGLDSVTQVNCICSVQDPELALLSLGLGTVVAVDESTAFSWPVCDRCGSERLEQSPEDRGAFSCADCSRVVTSPVLRRHLQVFLACPARPQCTVRVKLMQNSISSLLRFAAGEDGGYEVNSVIGKEVGWLNCFVQSVTTHPTSCLGLEEIELLRAERASSGTTGSPGHL</sequence>
<evidence type="ECO:0000313" key="5">
    <source>
        <dbReference type="Proteomes" id="UP000052978"/>
    </source>
</evidence>
<dbReference type="GO" id="GO:0000228">
    <property type="term" value="C:nuclear chromosome"/>
    <property type="evidence" value="ECO:0007669"/>
    <property type="project" value="TreeGrafter"/>
</dbReference>
<feature type="region of interest" description="Disordered" evidence="1">
    <location>
        <begin position="72"/>
        <end position="260"/>
    </location>
</feature>
<keyword evidence="5" id="KW-1185">Reference proteome</keyword>
<dbReference type="AlphaFoldDB" id="S7NSW2"/>
<dbReference type="PANTHER" id="PTHR34347:SF1">
    <property type="entry name" value="DNA REPAIR-SCAFFOLDING PROTEIN"/>
    <property type="match status" value="1"/>
</dbReference>
<dbReference type="eggNOG" id="ENOG502S0BG">
    <property type="taxonomic scope" value="Eukaryota"/>
</dbReference>
<dbReference type="Pfam" id="PF14951">
    <property type="entry name" value="DUF4503"/>
    <property type="match status" value="1"/>
</dbReference>
<evidence type="ECO:0000259" key="2">
    <source>
        <dbReference type="Pfam" id="PF14950"/>
    </source>
</evidence>
<dbReference type="GO" id="GO:0000724">
    <property type="term" value="P:double-strand break repair via homologous recombination"/>
    <property type="evidence" value="ECO:0007669"/>
    <property type="project" value="TreeGrafter"/>
</dbReference>
<protein>
    <recommendedName>
        <fullName evidence="6">DNA repair-scaffolding protein</fullName>
    </recommendedName>
</protein>
<dbReference type="InterPro" id="IPR028032">
    <property type="entry name" value="DUF4503"/>
</dbReference>
<feature type="domain" description="DUF4502" evidence="2">
    <location>
        <begin position="5"/>
        <end position="360"/>
    </location>
</feature>
<dbReference type="InterPro" id="IPR053054">
    <property type="entry name" value="DNA_repair-scaffolding"/>
</dbReference>
<feature type="domain" description="DUF4503" evidence="3">
    <location>
        <begin position="504"/>
        <end position="897"/>
    </location>
</feature>
<organism evidence="4 5">
    <name type="scientific">Myotis brandtii</name>
    <name type="common">Brandt's bat</name>
    <dbReference type="NCBI Taxonomy" id="109478"/>
    <lineage>
        <taxon>Eukaryota</taxon>
        <taxon>Metazoa</taxon>
        <taxon>Chordata</taxon>
        <taxon>Craniata</taxon>
        <taxon>Vertebrata</taxon>
        <taxon>Euteleostomi</taxon>
        <taxon>Mammalia</taxon>
        <taxon>Eutheria</taxon>
        <taxon>Laurasiatheria</taxon>
        <taxon>Chiroptera</taxon>
        <taxon>Yangochiroptera</taxon>
        <taxon>Vespertilionidae</taxon>
        <taxon>Myotis</taxon>
    </lineage>
</organism>
<dbReference type="Proteomes" id="UP000052978">
    <property type="component" value="Unassembled WGS sequence"/>
</dbReference>
<reference evidence="4 5" key="1">
    <citation type="journal article" date="2013" name="Nat. Commun.">
        <title>Genome analysis reveals insights into physiology and longevity of the Brandt's bat Myotis brandtii.</title>
        <authorList>
            <person name="Seim I."/>
            <person name="Fang X."/>
            <person name="Xiong Z."/>
            <person name="Lobanov A.V."/>
            <person name="Huang Z."/>
            <person name="Ma S."/>
            <person name="Feng Y."/>
            <person name="Turanov A.A."/>
            <person name="Zhu Y."/>
            <person name="Lenz T.L."/>
            <person name="Gerashchenko M.V."/>
            <person name="Fan D."/>
            <person name="Hee Yim S."/>
            <person name="Yao X."/>
            <person name="Jordan D."/>
            <person name="Xiong Y."/>
            <person name="Ma Y."/>
            <person name="Lyapunov A.N."/>
            <person name="Chen G."/>
            <person name="Kulakova O.I."/>
            <person name="Sun Y."/>
            <person name="Lee S.G."/>
            <person name="Bronson R.T."/>
            <person name="Moskalev A.A."/>
            <person name="Sunyaev S.R."/>
            <person name="Zhang G."/>
            <person name="Krogh A."/>
            <person name="Wang J."/>
            <person name="Gladyshev V.N."/>
        </authorList>
    </citation>
    <scope>NUCLEOTIDE SEQUENCE [LARGE SCALE GENOMIC DNA]</scope>
</reference>
<dbReference type="GO" id="GO:0070202">
    <property type="term" value="P:regulation of establishment of protein localization to chromosome"/>
    <property type="evidence" value="ECO:0007669"/>
    <property type="project" value="TreeGrafter"/>
</dbReference>